<keyword evidence="2" id="KW-0285">Flavoprotein</keyword>
<dbReference type="PANTHER" id="PTHR11552">
    <property type="entry name" value="GLUCOSE-METHANOL-CHOLINE GMC OXIDOREDUCTASE"/>
    <property type="match status" value="1"/>
</dbReference>
<evidence type="ECO:0000256" key="3">
    <source>
        <dbReference type="SAM" id="Phobius"/>
    </source>
</evidence>
<dbReference type="InterPro" id="IPR007867">
    <property type="entry name" value="GMC_OxRtase_C"/>
</dbReference>
<keyword evidence="6" id="KW-1185">Reference proteome</keyword>
<keyword evidence="2" id="KW-0274">FAD</keyword>
<dbReference type="SUPFAM" id="SSF54373">
    <property type="entry name" value="FAD-linked reductases, C-terminal domain"/>
    <property type="match status" value="1"/>
</dbReference>
<dbReference type="InterPro" id="IPR036188">
    <property type="entry name" value="FAD/NAD-bd_sf"/>
</dbReference>
<name>A0AAE8SSJ9_9PEZI</name>
<dbReference type="InterPro" id="IPR012132">
    <property type="entry name" value="GMC_OxRdtase"/>
</dbReference>
<dbReference type="GO" id="GO:0050660">
    <property type="term" value="F:flavin adenine dinucleotide binding"/>
    <property type="evidence" value="ECO:0007669"/>
    <property type="project" value="InterPro"/>
</dbReference>
<dbReference type="SUPFAM" id="SSF51905">
    <property type="entry name" value="FAD/NAD(P)-binding domain"/>
    <property type="match status" value="1"/>
</dbReference>
<dbReference type="GO" id="GO:0016614">
    <property type="term" value="F:oxidoreductase activity, acting on CH-OH group of donors"/>
    <property type="evidence" value="ECO:0007669"/>
    <property type="project" value="InterPro"/>
</dbReference>
<evidence type="ECO:0000313" key="6">
    <source>
        <dbReference type="Proteomes" id="UP001187682"/>
    </source>
</evidence>
<dbReference type="Pfam" id="PF00732">
    <property type="entry name" value="GMC_oxred_N"/>
    <property type="match status" value="1"/>
</dbReference>
<dbReference type="AlphaFoldDB" id="A0AAE8SSJ9"/>
<comment type="similarity">
    <text evidence="1">Belongs to the GMC oxidoreductase family.</text>
</comment>
<dbReference type="Proteomes" id="UP001187682">
    <property type="component" value="Unassembled WGS sequence"/>
</dbReference>
<proteinExistence type="inferred from homology"/>
<dbReference type="PANTHER" id="PTHR11552:SF78">
    <property type="entry name" value="GLUCOSE-METHANOL-CHOLINE OXIDOREDUCTASE N-TERMINAL DOMAIN-CONTAINING PROTEIN"/>
    <property type="match status" value="1"/>
</dbReference>
<protein>
    <submittedName>
        <fullName evidence="5">Related to choline dehydrogenase and related flavoproteins</fullName>
    </submittedName>
</protein>
<evidence type="ECO:0000256" key="1">
    <source>
        <dbReference type="ARBA" id="ARBA00010790"/>
    </source>
</evidence>
<comment type="caution">
    <text evidence="5">The sequence shown here is derived from an EMBL/GenBank/DDBJ whole genome shotgun (WGS) entry which is preliminary data.</text>
</comment>
<accession>A0AAE8SSJ9</accession>
<dbReference type="Pfam" id="PF05199">
    <property type="entry name" value="GMC_oxred_C"/>
    <property type="match status" value="1"/>
</dbReference>
<evidence type="ECO:0000256" key="2">
    <source>
        <dbReference type="PIRSR" id="PIRSR000137-2"/>
    </source>
</evidence>
<organism evidence="5 6">
    <name type="scientific">Cephalotrichum gorgonifer</name>
    <dbReference type="NCBI Taxonomy" id="2041049"/>
    <lineage>
        <taxon>Eukaryota</taxon>
        <taxon>Fungi</taxon>
        <taxon>Dikarya</taxon>
        <taxon>Ascomycota</taxon>
        <taxon>Pezizomycotina</taxon>
        <taxon>Sordariomycetes</taxon>
        <taxon>Hypocreomycetidae</taxon>
        <taxon>Microascales</taxon>
        <taxon>Microascaceae</taxon>
        <taxon>Cephalotrichum</taxon>
    </lineage>
</organism>
<feature type="binding site" evidence="2">
    <location>
        <position position="156"/>
    </location>
    <ligand>
        <name>FAD</name>
        <dbReference type="ChEBI" id="CHEBI:57692"/>
    </ligand>
</feature>
<evidence type="ECO:0000259" key="4">
    <source>
        <dbReference type="PROSITE" id="PS00624"/>
    </source>
</evidence>
<evidence type="ECO:0000313" key="5">
    <source>
        <dbReference type="EMBL" id="SPN99284.1"/>
    </source>
</evidence>
<feature type="transmembrane region" description="Helical" evidence="3">
    <location>
        <begin position="17"/>
        <end position="35"/>
    </location>
</feature>
<gene>
    <name evidence="5" type="ORF">DNG_02321</name>
</gene>
<dbReference type="Gene3D" id="3.50.50.60">
    <property type="entry name" value="FAD/NAD(P)-binding domain"/>
    <property type="match status" value="1"/>
</dbReference>
<dbReference type="Gene3D" id="3.30.410.40">
    <property type="match status" value="1"/>
</dbReference>
<feature type="binding site" evidence="2">
    <location>
        <begin position="437"/>
        <end position="438"/>
    </location>
    <ligand>
        <name>FAD</name>
        <dbReference type="ChEBI" id="CHEBI:57692"/>
    </ligand>
</feature>
<dbReference type="PROSITE" id="PS00624">
    <property type="entry name" value="GMC_OXRED_2"/>
    <property type="match status" value="1"/>
</dbReference>
<keyword evidence="3" id="KW-0812">Transmembrane</keyword>
<dbReference type="InterPro" id="IPR000172">
    <property type="entry name" value="GMC_OxRdtase_N"/>
</dbReference>
<comment type="cofactor">
    <cofactor evidence="2">
        <name>FAD</name>
        <dbReference type="ChEBI" id="CHEBI:57692"/>
    </cofactor>
</comment>
<feature type="domain" description="Glucose-methanol-choline oxidoreductase N-terminal" evidence="4">
    <location>
        <begin position="199"/>
        <end position="213"/>
    </location>
</feature>
<dbReference type="EMBL" id="ONZQ02000002">
    <property type="protein sequence ID" value="SPN99284.1"/>
    <property type="molecule type" value="Genomic_DNA"/>
</dbReference>
<keyword evidence="3" id="KW-1133">Transmembrane helix</keyword>
<sequence length="505" mass="55007">MAPPTTELPSNLDEVDVIIAALLVIYPALFLSNLMPTSNRTLFYKGRSETQLEGREIETYHGTGSSETHGDCGPIHVSPGTFVVTRSEQDFIQAAAQLGWPEATDLMDLDTNNAVYRNLRTISPSGLRQDAAHCYLHPRLSNGKHPNLHVLVEHQVLRVLFDNKRAVGVELEPNPRLQGDSTRSVQIVRARKMVVVSSGALGTPLVLERSGVGDPEILGRAGVEVVADVPGVGRNYMDHHLLTYPYKSSLLPEETLDALYGGRVDIETLIQTNDKMLGWNAADVTSKVRPSDADVATLGPAFQDAYPGDPAGLEPAQFISVSTFTLYPYSRGHIHITGPKVSDTIDFQTGFFSDAGNVDIKKALWAYKKQREIFRRMDIYRGEWAPGHPPFPAGSAAASLGPDSGQGPLSDVKDIVYTPEDDAVIEKWLREKVGSTWHSMGTCRMAPREETGVVDGSLSVYGVDRLKVVDLSIAPDNVAANTANTAFAIGEKAADLIIEELGLRR</sequence>
<keyword evidence="3" id="KW-0472">Membrane</keyword>
<dbReference type="PIRSF" id="PIRSF000137">
    <property type="entry name" value="Alcohol_oxidase"/>
    <property type="match status" value="1"/>
</dbReference>
<reference evidence="5" key="1">
    <citation type="submission" date="2018-03" db="EMBL/GenBank/DDBJ databases">
        <authorList>
            <person name="Guldener U."/>
        </authorList>
    </citation>
    <scope>NUCLEOTIDE SEQUENCE</scope>
</reference>